<protein>
    <submittedName>
        <fullName evidence="9">Cytochrome P450</fullName>
    </submittedName>
</protein>
<evidence type="ECO:0000313" key="10">
    <source>
        <dbReference type="Proteomes" id="UP000774617"/>
    </source>
</evidence>
<organism evidence="9 10">
    <name type="scientific">Macrophomina phaseolina</name>
    <dbReference type="NCBI Taxonomy" id="35725"/>
    <lineage>
        <taxon>Eukaryota</taxon>
        <taxon>Fungi</taxon>
        <taxon>Dikarya</taxon>
        <taxon>Ascomycota</taxon>
        <taxon>Pezizomycotina</taxon>
        <taxon>Dothideomycetes</taxon>
        <taxon>Dothideomycetes incertae sedis</taxon>
        <taxon>Botryosphaeriales</taxon>
        <taxon>Botryosphaeriaceae</taxon>
        <taxon>Macrophomina</taxon>
    </lineage>
</organism>
<comment type="similarity">
    <text evidence="2 7">Belongs to the cytochrome P450 family.</text>
</comment>
<dbReference type="Pfam" id="PF00067">
    <property type="entry name" value="p450"/>
    <property type="match status" value="1"/>
</dbReference>
<keyword evidence="3 7" id="KW-0479">Metal-binding</keyword>
<proteinExistence type="inferred from homology"/>
<sequence length="539" mass="61124">MKVPTDNLVPDAVPAAGALTRHPFSFLAGLVALWFLGLGIYRLYFHPLAKFPGPKLAGLTYWYETYHDLYRRGKYTETLLDLHDTYGPIVRINPEELHVRDPKFIDTLYSWNSKRGITAWFTGPFDFEGTHFGSLNHDLHRTRRAPLSRLFSKPMVIKLEPLIKQNMMKLCNNVEGFAGTGKPLKLVDAISCFATDVITEYCFGRSYGFLNDPSMEKSLYTAIHGGMDAVIAFRHFPLYKKLFYSIPTSIMNRMDPDLEIWRAFRVDIRSHVRKLKQEITTGAFKASEATRATVFTEILNSNMPESEKDTERLSREAQAMVQAGIETVSWSLTTNLVYLLSSPHALARLRAELHSAIPADDPSTLPPWTTLEQLPYLSACVREGLRLGYGVVTRLARMPETEALAYRDEKRDKTWIIPPGTPVGMSAYHVHHDESVFPRSREYWPERWLEGEGGGKNRGLEGMLLSFSKGSRQCVGMNLAYAELYIGLATWVRFFGDRLELFECGVEDVQYHHDAFLPAVSPESKGVKVLVKPKTTEVS</sequence>
<evidence type="ECO:0000256" key="1">
    <source>
        <dbReference type="ARBA" id="ARBA00001971"/>
    </source>
</evidence>
<keyword evidence="10" id="KW-1185">Reference proteome</keyword>
<keyword evidence="7" id="KW-0349">Heme</keyword>
<keyword evidence="8" id="KW-1133">Transmembrane helix</keyword>
<evidence type="ECO:0000313" key="9">
    <source>
        <dbReference type="EMBL" id="KAH7039519.1"/>
    </source>
</evidence>
<dbReference type="InterPro" id="IPR036396">
    <property type="entry name" value="Cyt_P450_sf"/>
</dbReference>
<evidence type="ECO:0000256" key="2">
    <source>
        <dbReference type="ARBA" id="ARBA00010617"/>
    </source>
</evidence>
<keyword evidence="8" id="KW-0472">Membrane</keyword>
<accession>A0ABQ8G1P2</accession>
<evidence type="ECO:0000256" key="6">
    <source>
        <dbReference type="ARBA" id="ARBA00023033"/>
    </source>
</evidence>
<evidence type="ECO:0000256" key="7">
    <source>
        <dbReference type="RuleBase" id="RU000461"/>
    </source>
</evidence>
<feature type="transmembrane region" description="Helical" evidence="8">
    <location>
        <begin position="24"/>
        <end position="45"/>
    </location>
</feature>
<dbReference type="EMBL" id="JAGTJR010000029">
    <property type="protein sequence ID" value="KAH7039519.1"/>
    <property type="molecule type" value="Genomic_DNA"/>
</dbReference>
<evidence type="ECO:0000256" key="8">
    <source>
        <dbReference type="SAM" id="Phobius"/>
    </source>
</evidence>
<evidence type="ECO:0000256" key="4">
    <source>
        <dbReference type="ARBA" id="ARBA00023002"/>
    </source>
</evidence>
<dbReference type="PRINTS" id="PR00385">
    <property type="entry name" value="P450"/>
</dbReference>
<dbReference type="SUPFAM" id="SSF48264">
    <property type="entry name" value="Cytochrome P450"/>
    <property type="match status" value="1"/>
</dbReference>
<dbReference type="InterPro" id="IPR050121">
    <property type="entry name" value="Cytochrome_P450_monoxygenase"/>
</dbReference>
<comment type="cofactor">
    <cofactor evidence="1">
        <name>heme</name>
        <dbReference type="ChEBI" id="CHEBI:30413"/>
    </cofactor>
</comment>
<dbReference type="InterPro" id="IPR001128">
    <property type="entry name" value="Cyt_P450"/>
</dbReference>
<comment type="caution">
    <text evidence="9">The sequence shown here is derived from an EMBL/GenBank/DDBJ whole genome shotgun (WGS) entry which is preliminary data.</text>
</comment>
<keyword evidence="5 7" id="KW-0408">Iron</keyword>
<dbReference type="InterPro" id="IPR017972">
    <property type="entry name" value="Cyt_P450_CS"/>
</dbReference>
<dbReference type="PANTHER" id="PTHR24305">
    <property type="entry name" value="CYTOCHROME P450"/>
    <property type="match status" value="1"/>
</dbReference>
<dbReference type="Gene3D" id="1.10.630.10">
    <property type="entry name" value="Cytochrome P450"/>
    <property type="match status" value="1"/>
</dbReference>
<dbReference type="Proteomes" id="UP000774617">
    <property type="component" value="Unassembled WGS sequence"/>
</dbReference>
<gene>
    <name evidence="9" type="ORF">B0J12DRAFT_222631</name>
</gene>
<evidence type="ECO:0000256" key="5">
    <source>
        <dbReference type="ARBA" id="ARBA00023004"/>
    </source>
</evidence>
<dbReference type="PANTHER" id="PTHR24305:SF157">
    <property type="entry name" value="N-ACETYLTRYPTOPHAN 6-HYDROXYLASE IVOC-RELATED"/>
    <property type="match status" value="1"/>
</dbReference>
<dbReference type="CDD" id="cd11062">
    <property type="entry name" value="CYP58-like"/>
    <property type="match status" value="1"/>
</dbReference>
<dbReference type="InterPro" id="IPR002401">
    <property type="entry name" value="Cyt_P450_E_grp-I"/>
</dbReference>
<name>A0ABQ8G1P2_9PEZI</name>
<dbReference type="PROSITE" id="PS00086">
    <property type="entry name" value="CYTOCHROME_P450"/>
    <property type="match status" value="1"/>
</dbReference>
<dbReference type="PRINTS" id="PR00463">
    <property type="entry name" value="EP450I"/>
</dbReference>
<reference evidence="9 10" key="1">
    <citation type="journal article" date="2021" name="Nat. Commun.">
        <title>Genetic determinants of endophytism in the Arabidopsis root mycobiome.</title>
        <authorList>
            <person name="Mesny F."/>
            <person name="Miyauchi S."/>
            <person name="Thiergart T."/>
            <person name="Pickel B."/>
            <person name="Atanasova L."/>
            <person name="Karlsson M."/>
            <person name="Huettel B."/>
            <person name="Barry K.W."/>
            <person name="Haridas S."/>
            <person name="Chen C."/>
            <person name="Bauer D."/>
            <person name="Andreopoulos W."/>
            <person name="Pangilinan J."/>
            <person name="LaButti K."/>
            <person name="Riley R."/>
            <person name="Lipzen A."/>
            <person name="Clum A."/>
            <person name="Drula E."/>
            <person name="Henrissat B."/>
            <person name="Kohler A."/>
            <person name="Grigoriev I.V."/>
            <person name="Martin F.M."/>
            <person name="Hacquard S."/>
        </authorList>
    </citation>
    <scope>NUCLEOTIDE SEQUENCE [LARGE SCALE GENOMIC DNA]</scope>
    <source>
        <strain evidence="9 10">MPI-SDFR-AT-0080</strain>
    </source>
</reference>
<keyword evidence="8" id="KW-0812">Transmembrane</keyword>
<keyword evidence="4 7" id="KW-0560">Oxidoreductase</keyword>
<keyword evidence="6 7" id="KW-0503">Monooxygenase</keyword>
<evidence type="ECO:0000256" key="3">
    <source>
        <dbReference type="ARBA" id="ARBA00022723"/>
    </source>
</evidence>